<dbReference type="InterPro" id="IPR050464">
    <property type="entry name" value="Zeta_carotene_desat/Oxidored"/>
</dbReference>
<dbReference type="EC" id="1.3.3.4" evidence="8"/>
<dbReference type="AlphaFoldDB" id="A0A343TMH0"/>
<evidence type="ECO:0000313" key="9">
    <source>
        <dbReference type="Proteomes" id="UP000263012"/>
    </source>
</evidence>
<dbReference type="PANTHER" id="PTHR42923:SF3">
    <property type="entry name" value="PROTOPORPHYRINOGEN OXIDASE"/>
    <property type="match status" value="1"/>
</dbReference>
<name>A0A343TMH0_9EURY</name>
<proteinExistence type="predicted"/>
<dbReference type="NCBIfam" id="TIGR00562">
    <property type="entry name" value="proto_IX_ox"/>
    <property type="match status" value="1"/>
</dbReference>
<dbReference type="InterPro" id="IPR004572">
    <property type="entry name" value="Protoporphyrinogen_oxidase"/>
</dbReference>
<protein>
    <submittedName>
        <fullName evidence="8">Protoporphyrinogen/coproporphyrinogen III oxidase</fullName>
        <ecNumber evidence="8">1.3.3.15</ecNumber>
        <ecNumber evidence="8">1.3.3.4</ecNumber>
    </submittedName>
</protein>
<dbReference type="GO" id="GO:0004729">
    <property type="term" value="F:oxygen-dependent protoporphyrinogen oxidase activity"/>
    <property type="evidence" value="ECO:0007669"/>
    <property type="project" value="UniProtKB-EC"/>
</dbReference>
<dbReference type="SUPFAM" id="SSF51905">
    <property type="entry name" value="FAD/NAD(P)-binding domain"/>
    <property type="match status" value="1"/>
</dbReference>
<feature type="domain" description="Amine oxidase" evidence="7">
    <location>
        <begin position="10"/>
        <end position="363"/>
    </location>
</feature>
<evidence type="ECO:0000259" key="7">
    <source>
        <dbReference type="Pfam" id="PF01593"/>
    </source>
</evidence>
<keyword evidence="2" id="KW-0285">Flavoprotein</keyword>
<dbReference type="KEGG" id="hdf:AArcSl_2674"/>
<dbReference type="Pfam" id="PF01593">
    <property type="entry name" value="Amino_oxidase"/>
    <property type="match status" value="1"/>
</dbReference>
<keyword evidence="3" id="KW-0274">FAD</keyword>
<organism evidence="8 9">
    <name type="scientific">Halalkaliarchaeum desulfuricum</name>
    <dbReference type="NCBI Taxonomy" id="2055893"/>
    <lineage>
        <taxon>Archaea</taxon>
        <taxon>Methanobacteriati</taxon>
        <taxon>Methanobacteriota</taxon>
        <taxon>Stenosarchaea group</taxon>
        <taxon>Halobacteria</taxon>
        <taxon>Halobacteriales</taxon>
        <taxon>Haloferacaceae</taxon>
        <taxon>Halalkaliarchaeum</taxon>
    </lineage>
</organism>
<evidence type="ECO:0000256" key="5">
    <source>
        <dbReference type="ARBA" id="ARBA00023133"/>
    </source>
</evidence>
<dbReference type="GO" id="GO:0006783">
    <property type="term" value="P:heme biosynthetic process"/>
    <property type="evidence" value="ECO:0007669"/>
    <property type="project" value="UniProtKB-KW"/>
</dbReference>
<keyword evidence="9" id="KW-1185">Reference proteome</keyword>
<dbReference type="EMBL" id="CP025066">
    <property type="protein sequence ID" value="AUX10292.1"/>
    <property type="molecule type" value="Genomic_DNA"/>
</dbReference>
<keyword evidence="4 8" id="KW-0560">Oxidoreductase</keyword>
<dbReference type="Gene3D" id="3.90.660.20">
    <property type="entry name" value="Protoporphyrinogen oxidase, mitochondrial, domain 2"/>
    <property type="match status" value="1"/>
</dbReference>
<evidence type="ECO:0000256" key="4">
    <source>
        <dbReference type="ARBA" id="ARBA00023002"/>
    </source>
</evidence>
<comment type="cofactor">
    <cofactor evidence="1">
        <name>FAD</name>
        <dbReference type="ChEBI" id="CHEBI:57692"/>
    </cofactor>
</comment>
<accession>A0A343TMH0</accession>
<dbReference type="EC" id="1.3.3.15" evidence="8"/>
<dbReference type="Gene3D" id="1.10.3110.10">
    <property type="entry name" value="protoporphyrinogen ix oxidase, domain 3"/>
    <property type="match status" value="1"/>
</dbReference>
<comment type="pathway">
    <text evidence="6">Porphyrin-containing compound metabolism.</text>
</comment>
<reference evidence="9" key="1">
    <citation type="submission" date="2017-11" db="EMBL/GenBank/DDBJ databases">
        <title>Phenotypic and genomic properties of facultatively anaerobic sulfur-reducing natronoarchaea from hypersaline soda lakes.</title>
        <authorList>
            <person name="Sorokin D.Y."/>
            <person name="Kublanov I.V."/>
            <person name="Roman P."/>
            <person name="Sinninghe Damste J.S."/>
            <person name="Golyshin P.N."/>
            <person name="Rojo D."/>
            <person name="Ciordia S."/>
            <person name="Mena M.D.C."/>
            <person name="Ferrer M."/>
            <person name="Messina E."/>
            <person name="Smedile F."/>
            <person name="La Spada G."/>
            <person name="La Cono V."/>
            <person name="Yakimov M.M."/>
        </authorList>
    </citation>
    <scope>NUCLEOTIDE SEQUENCE [LARGE SCALE GENOMIC DNA]</scope>
    <source>
        <strain evidence="9">AArc-Sl</strain>
    </source>
</reference>
<dbReference type="GeneID" id="37879032"/>
<dbReference type="SUPFAM" id="SSF54373">
    <property type="entry name" value="FAD-linked reductases, C-terminal domain"/>
    <property type="match status" value="1"/>
</dbReference>
<dbReference type="Proteomes" id="UP000263012">
    <property type="component" value="Chromosome"/>
</dbReference>
<dbReference type="RefSeq" id="WP_119822002.1">
    <property type="nucleotide sequence ID" value="NZ_CP025066.1"/>
</dbReference>
<gene>
    <name evidence="8" type="primary">hemY</name>
    <name evidence="8" type="ORF">AArcSl_2674</name>
</gene>
<keyword evidence="5" id="KW-0350">Heme biosynthesis</keyword>
<evidence type="ECO:0000256" key="1">
    <source>
        <dbReference type="ARBA" id="ARBA00001974"/>
    </source>
</evidence>
<sequence>MTVGVVGAGVSGLAVVRELSNRGVDVVGFEARKEPGGIMRSRQVDGHVLELGPQRLRLTEQMSGLIDELGLREELRIGDDDQPMYVYLDGELKVVPLSVREAFTTDLLSIGGKVRILKEPFTEPPRDGETVEEFLTRKFGRQAARRYLGPLYSGLYGTDPDEMLMEYSLGKALRGAGIDGSILLWLIRKLIGGREVPEICTFEDGLGTLSDALYEANADSIRLETPVTEIRRDGDGFEIATAGGVTSVDEVVITTQADSAAELLSGVDDGTAETLERFNYNPIAMVYLESAFDRPGIGTLVPWYESSKISGTTWNSSFLHRDGLFTCYVDPGSYPEMLEVSEETLGEEIAREFETLTGSPATPIDVHLIEPGMPAYDRSWKALDELTPPDGIHFCTAFTERPGIPGRLRHAARVAGQITESESGFGR</sequence>
<evidence type="ECO:0000256" key="2">
    <source>
        <dbReference type="ARBA" id="ARBA00022630"/>
    </source>
</evidence>
<evidence type="ECO:0000256" key="3">
    <source>
        <dbReference type="ARBA" id="ARBA00022827"/>
    </source>
</evidence>
<dbReference type="Gene3D" id="3.50.50.60">
    <property type="entry name" value="FAD/NAD(P)-binding domain"/>
    <property type="match status" value="1"/>
</dbReference>
<dbReference type="PANTHER" id="PTHR42923">
    <property type="entry name" value="PROTOPORPHYRINOGEN OXIDASE"/>
    <property type="match status" value="1"/>
</dbReference>
<evidence type="ECO:0000256" key="6">
    <source>
        <dbReference type="ARBA" id="ARBA00023444"/>
    </source>
</evidence>
<dbReference type="InterPro" id="IPR002937">
    <property type="entry name" value="Amino_oxidase"/>
</dbReference>
<evidence type="ECO:0000313" key="8">
    <source>
        <dbReference type="EMBL" id="AUX10292.1"/>
    </source>
</evidence>
<dbReference type="InterPro" id="IPR036188">
    <property type="entry name" value="FAD/NAD-bd_sf"/>
</dbReference>